<evidence type="ECO:0000313" key="2">
    <source>
        <dbReference type="EMBL" id="WMW78144.1"/>
    </source>
</evidence>
<accession>A0ABY9RBV1</accession>
<keyword evidence="1" id="KW-0812">Transmembrane</keyword>
<keyword evidence="1" id="KW-0472">Membrane</keyword>
<sequence>MKWLTYSQYLYLLAGCAFFVSVIYKFITNQDFGLQAIIAAAFIIMFFVRRKFVKRLEKHQKNQ</sequence>
<reference evidence="2" key="1">
    <citation type="submission" date="2023-09" db="EMBL/GenBank/DDBJ databases">
        <title>Flavobacterium sp. 20NA77.7 isolated from freshwater.</title>
        <authorList>
            <person name="Le V."/>
            <person name="Ko S.-R."/>
            <person name="Ahn C.-Y."/>
            <person name="Oh H.-M."/>
        </authorList>
    </citation>
    <scope>NUCLEOTIDE SEQUENCE</scope>
    <source>
        <strain evidence="2">20NA77.7</strain>
    </source>
</reference>
<organism evidence="2 3">
    <name type="scientific">Flavobacterium nakdongensis</name>
    <dbReference type="NCBI Taxonomy" id="3073563"/>
    <lineage>
        <taxon>Bacteria</taxon>
        <taxon>Pseudomonadati</taxon>
        <taxon>Bacteroidota</taxon>
        <taxon>Flavobacteriia</taxon>
        <taxon>Flavobacteriales</taxon>
        <taxon>Flavobacteriaceae</taxon>
        <taxon>Flavobacterium</taxon>
    </lineage>
</organism>
<dbReference type="RefSeq" id="WP_309532464.1">
    <property type="nucleotide sequence ID" value="NZ_CP133721.1"/>
</dbReference>
<protein>
    <recommendedName>
        <fullName evidence="4">PEP-CTERM protein-sorting domain-containing protein</fullName>
    </recommendedName>
</protein>
<name>A0ABY9RBV1_9FLAO</name>
<keyword evidence="1" id="KW-1133">Transmembrane helix</keyword>
<feature type="transmembrane region" description="Helical" evidence="1">
    <location>
        <begin position="9"/>
        <end position="26"/>
    </location>
</feature>
<proteinExistence type="predicted"/>
<gene>
    <name evidence="2" type="ORF">RF683_01495</name>
</gene>
<evidence type="ECO:0000313" key="3">
    <source>
        <dbReference type="Proteomes" id="UP001180481"/>
    </source>
</evidence>
<keyword evidence="3" id="KW-1185">Reference proteome</keyword>
<dbReference type="Proteomes" id="UP001180481">
    <property type="component" value="Chromosome"/>
</dbReference>
<dbReference type="PROSITE" id="PS51257">
    <property type="entry name" value="PROKAR_LIPOPROTEIN"/>
    <property type="match status" value="1"/>
</dbReference>
<evidence type="ECO:0008006" key="4">
    <source>
        <dbReference type="Google" id="ProtNLM"/>
    </source>
</evidence>
<feature type="transmembrane region" description="Helical" evidence="1">
    <location>
        <begin position="32"/>
        <end position="48"/>
    </location>
</feature>
<dbReference type="EMBL" id="CP133721">
    <property type="protein sequence ID" value="WMW78144.1"/>
    <property type="molecule type" value="Genomic_DNA"/>
</dbReference>
<evidence type="ECO:0000256" key="1">
    <source>
        <dbReference type="SAM" id="Phobius"/>
    </source>
</evidence>